<dbReference type="GO" id="GO:0006281">
    <property type="term" value="P:DNA repair"/>
    <property type="evidence" value="ECO:0007669"/>
    <property type="project" value="UniProtKB-KW"/>
</dbReference>
<feature type="region of interest" description="Disordered" evidence="15">
    <location>
        <begin position="175"/>
        <end position="256"/>
    </location>
</feature>
<organism evidence="17 18">
    <name type="scientific">Leishmania donovani</name>
    <dbReference type="NCBI Taxonomy" id="5661"/>
    <lineage>
        <taxon>Eukaryota</taxon>
        <taxon>Discoba</taxon>
        <taxon>Euglenozoa</taxon>
        <taxon>Kinetoplastea</taxon>
        <taxon>Metakinetoplastina</taxon>
        <taxon>Trypanosomatida</taxon>
        <taxon>Trypanosomatidae</taxon>
        <taxon>Leishmaniinae</taxon>
        <taxon>Leishmania</taxon>
    </lineage>
</organism>
<evidence type="ECO:0000256" key="1">
    <source>
        <dbReference type="ARBA" id="ARBA00001946"/>
    </source>
</evidence>
<evidence type="ECO:0000256" key="9">
    <source>
        <dbReference type="ARBA" id="ARBA00023125"/>
    </source>
</evidence>
<dbReference type="GO" id="GO:0003677">
    <property type="term" value="F:DNA binding"/>
    <property type="evidence" value="ECO:0007669"/>
    <property type="project" value="UniProtKB-KW"/>
</dbReference>
<dbReference type="InterPro" id="IPR027417">
    <property type="entry name" value="P-loop_NTPase"/>
</dbReference>
<feature type="region of interest" description="Disordered" evidence="15">
    <location>
        <begin position="1124"/>
        <end position="1181"/>
    </location>
</feature>
<dbReference type="PANTHER" id="PTHR47642:SF7">
    <property type="entry name" value="ATP-DEPENDENT DNA HELICASE PIF1"/>
    <property type="match status" value="1"/>
</dbReference>
<keyword evidence="8 14" id="KW-0067">ATP-binding</keyword>
<dbReference type="GO" id="GO:0000287">
    <property type="term" value="F:magnesium ion binding"/>
    <property type="evidence" value="ECO:0007669"/>
    <property type="project" value="UniProtKB-ARBA"/>
</dbReference>
<dbReference type="VEuPathDB" id="TriTrypDB:LDHU3_11.0430"/>
<feature type="compositionally biased region" description="Basic residues" evidence="15">
    <location>
        <begin position="223"/>
        <end position="233"/>
    </location>
</feature>
<dbReference type="FunFam" id="3.40.50.300:FF:001824">
    <property type="entry name" value="ATP-dependent DNA helicase"/>
    <property type="match status" value="1"/>
</dbReference>
<evidence type="ECO:0000256" key="7">
    <source>
        <dbReference type="ARBA" id="ARBA00022806"/>
    </source>
</evidence>
<keyword evidence="10 14" id="KW-0233">DNA recombination</keyword>
<keyword evidence="11 14" id="KW-0234">DNA repair</keyword>
<dbReference type="VEuPathDB" id="TriTrypDB:LdBPK_110330.1"/>
<dbReference type="VEuPathDB" id="TriTrypDB:LDHU3_11.0420"/>
<reference evidence="18" key="1">
    <citation type="submission" date="2019-02" db="EMBL/GenBank/DDBJ databases">
        <title>FDA dAtabase for Regulatory Grade micrObial Sequences (FDA-ARGOS): Supporting development and validation of Infectious Disease Dx tests.</title>
        <authorList>
            <person name="Duncan R."/>
            <person name="Fisher C."/>
            <person name="Tallon L."/>
            <person name="Sadzewicz L."/>
            <person name="Sengamalay N."/>
            <person name="Ott S."/>
            <person name="Godinez A."/>
            <person name="Nagaraj S."/>
            <person name="Vavikolanu K."/>
            <person name="Vyas G."/>
            <person name="Nadendla S."/>
            <person name="Aluvathingal J."/>
            <person name="Sichtig H."/>
        </authorList>
    </citation>
    <scope>NUCLEOTIDE SEQUENCE [LARGE SCALE GENOMIC DNA]</scope>
    <source>
        <strain evidence="18">FDAARGOS_360</strain>
    </source>
</reference>
<dbReference type="InterPro" id="IPR010285">
    <property type="entry name" value="DNA_helicase_pif1-like_DEAD"/>
</dbReference>
<evidence type="ECO:0000256" key="3">
    <source>
        <dbReference type="ARBA" id="ARBA00011245"/>
    </source>
</evidence>
<evidence type="ECO:0000256" key="12">
    <source>
        <dbReference type="ARBA" id="ARBA00023235"/>
    </source>
</evidence>
<dbReference type="GO" id="GO:0043139">
    <property type="term" value="F:5'-3' DNA helicase activity"/>
    <property type="evidence" value="ECO:0007669"/>
    <property type="project" value="UniProtKB-EC"/>
</dbReference>
<dbReference type="Proteomes" id="UP000318821">
    <property type="component" value="Unassembled WGS sequence"/>
</dbReference>
<keyword evidence="5 14" id="KW-0227">DNA damage</keyword>
<evidence type="ECO:0000313" key="18">
    <source>
        <dbReference type="Proteomes" id="UP000318821"/>
    </source>
</evidence>
<dbReference type="CDD" id="cd18037">
    <property type="entry name" value="DEXSc_Pif1_like"/>
    <property type="match status" value="1"/>
</dbReference>
<feature type="compositionally biased region" description="Polar residues" evidence="15">
    <location>
        <begin position="62"/>
        <end position="72"/>
    </location>
</feature>
<gene>
    <name evidence="17" type="ORF">CGC20_30735</name>
</gene>
<protein>
    <recommendedName>
        <fullName evidence="14">ATP-dependent DNA helicase</fullName>
        <ecNumber evidence="14">5.6.2.3</ecNumber>
    </recommendedName>
</protein>
<dbReference type="GO" id="GO:0000723">
    <property type="term" value="P:telomere maintenance"/>
    <property type="evidence" value="ECO:0007669"/>
    <property type="project" value="InterPro"/>
</dbReference>
<dbReference type="SUPFAM" id="SSF52540">
    <property type="entry name" value="P-loop containing nucleoside triphosphate hydrolases"/>
    <property type="match status" value="2"/>
</dbReference>
<keyword evidence="4 14" id="KW-0547">Nucleotide-binding</keyword>
<feature type="compositionally biased region" description="Basic residues" evidence="15">
    <location>
        <begin position="83"/>
        <end position="94"/>
    </location>
</feature>
<dbReference type="InterPro" id="IPR051055">
    <property type="entry name" value="PIF1_helicase"/>
</dbReference>
<feature type="compositionally biased region" description="Low complexity" evidence="15">
    <location>
        <begin position="1141"/>
        <end position="1163"/>
    </location>
</feature>
<dbReference type="EC" id="5.6.2.3" evidence="14"/>
<dbReference type="Gene3D" id="3.40.50.300">
    <property type="entry name" value="P-loop containing nucleotide triphosphate hydrolases"/>
    <property type="match status" value="1"/>
</dbReference>
<dbReference type="CDD" id="cd18809">
    <property type="entry name" value="SF1_C_RecD"/>
    <property type="match status" value="1"/>
</dbReference>
<evidence type="ECO:0000256" key="15">
    <source>
        <dbReference type="SAM" id="MobiDB-lite"/>
    </source>
</evidence>
<keyword evidence="9" id="KW-0238">DNA-binding</keyword>
<evidence type="ECO:0000256" key="11">
    <source>
        <dbReference type="ARBA" id="ARBA00023204"/>
    </source>
</evidence>
<dbReference type="VEuPathDB" id="TriTrypDB:LdBPK_110340.1"/>
<comment type="catalytic activity">
    <reaction evidence="13 14">
        <text>ATP + H2O = ADP + phosphate + H(+)</text>
        <dbReference type="Rhea" id="RHEA:13065"/>
        <dbReference type="ChEBI" id="CHEBI:15377"/>
        <dbReference type="ChEBI" id="CHEBI:15378"/>
        <dbReference type="ChEBI" id="CHEBI:30616"/>
        <dbReference type="ChEBI" id="CHEBI:43474"/>
        <dbReference type="ChEBI" id="CHEBI:456216"/>
        <dbReference type="EC" id="5.6.2.3"/>
    </reaction>
</comment>
<feature type="compositionally biased region" description="Low complexity" evidence="15">
    <location>
        <begin position="95"/>
        <end position="105"/>
    </location>
</feature>
<comment type="similarity">
    <text evidence="2">Belongs to the helicase family. PIF1 subfamily.</text>
</comment>
<comment type="caution">
    <text evidence="17">The sequence shown here is derived from an EMBL/GenBank/DDBJ whole genome shotgun (WGS) entry which is preliminary data.</text>
</comment>
<feature type="compositionally biased region" description="Low complexity" evidence="15">
    <location>
        <begin position="237"/>
        <end position="256"/>
    </location>
</feature>
<feature type="compositionally biased region" description="Low complexity" evidence="15">
    <location>
        <begin position="188"/>
        <end position="199"/>
    </location>
</feature>
<evidence type="ECO:0000256" key="2">
    <source>
        <dbReference type="ARBA" id="ARBA00009781"/>
    </source>
</evidence>
<keyword evidence="7 14" id="KW-0347">Helicase</keyword>
<evidence type="ECO:0000256" key="5">
    <source>
        <dbReference type="ARBA" id="ARBA00022763"/>
    </source>
</evidence>
<dbReference type="GO" id="GO:0016887">
    <property type="term" value="F:ATP hydrolysis activity"/>
    <property type="evidence" value="ECO:0007669"/>
    <property type="project" value="RHEA"/>
</dbReference>
<evidence type="ECO:0000256" key="14">
    <source>
        <dbReference type="RuleBase" id="RU363044"/>
    </source>
</evidence>
<comment type="cofactor">
    <cofactor evidence="1 14">
        <name>Mg(2+)</name>
        <dbReference type="ChEBI" id="CHEBI:18420"/>
    </cofactor>
</comment>
<feature type="region of interest" description="Disordered" evidence="15">
    <location>
        <begin position="62"/>
        <end position="113"/>
    </location>
</feature>
<dbReference type="SMART" id="SM00382">
    <property type="entry name" value="AAA"/>
    <property type="match status" value="1"/>
</dbReference>
<dbReference type="GO" id="GO:0006310">
    <property type="term" value="P:DNA recombination"/>
    <property type="evidence" value="ECO:0007669"/>
    <property type="project" value="UniProtKB-KW"/>
</dbReference>
<dbReference type="Pfam" id="PF05970">
    <property type="entry name" value="PIF1"/>
    <property type="match status" value="1"/>
</dbReference>
<keyword evidence="12" id="KW-0413">Isomerase</keyword>
<dbReference type="GO" id="GO:0005737">
    <property type="term" value="C:cytoplasm"/>
    <property type="evidence" value="ECO:0007669"/>
    <property type="project" value="UniProtKB-ARBA"/>
</dbReference>
<dbReference type="VEuPathDB" id="TriTrypDB:LdCL_110008300"/>
<evidence type="ECO:0000256" key="6">
    <source>
        <dbReference type="ARBA" id="ARBA00022801"/>
    </source>
</evidence>
<evidence type="ECO:0000256" key="10">
    <source>
        <dbReference type="ARBA" id="ARBA00023172"/>
    </source>
</evidence>
<sequence length="1518" mass="161160">MFRYFTSSSSAARQKAVQLAVCAHLRTSAAVLHSAAAHACASSTIRGSAAAVPRSALVSAQLTSMRWQSSPSSTPPKPEGGKRRGRPPGRKTRRSTSATAAADTRMAVSDVSRTETDAALDQAVASVAQKIFAGSAEPMPAAPAPFPETSALNMPDATPLTAQVTKLVEPPTAAAVDASVETSRHAGATATPASSSAPSVGKAAWEEERPKTNVAATPDVMAKPKRSAGRRRTQRETATPTPAVVTAAEASVAPANPAADAFRESLDEESFFSSLLQPGKGDSSIAEPRESTLVYNALTGRMTSETSVTMQCLRELGFGVNDQRQVIMKHPEVLNALAERVRAGTSALPTKWPVTVARVISAVVMNSNISDPAKALEQMIQVKTNSVMRSRYTSVVSAVNSDLDAAMAETTAAEQAGMKGGHDPDQAIELNDEQKRVIDIALRGHHLYIGGSAGTGKTVLLRAVARRLQGHRLRVAMTATTGVAGCHIGGSTFHHALGVTSRGEFMRRSIILDYDVIIIDEVSMFPQSLFEEFDRVLREEAGTPDLPFGGVQIILCGDFLQLGCINEKSLIGSPVFHKNFVKIRLETQVRQTANSQFANDLQLMRLGIVPSDLQTTVQLLPPGTMVDSAVNLLPTNKEVHAANERQLQELPGDPLTLTPETGITSLQCETTATLLLRTTPDFNEAEFARHTRSLLQATLDLPRASLLSLYRVYEDGHVMRVMLPPGESVAWRDAMRERFLEIAGLLNDLELGATVTEIIPNGDGLHTPETEDYLHKVMSKHPIAQPLTLKKGCRVLLRSNLSNSLVNGSIGTVVDFVECKEESFPEYIKTESVRRCIDRYRVFCFTECGMPVPMVPVVQFYSGEKIAVPPWEFSVGGGPNTHFYSLSSVALPLSLAYAFTVHKVQGLTLVGRVHLELSRMWPCEHLLYVAMSRVRNPEQLSMSSFTASMVVANETCVHFDKALRGALQLTVADIAKYPISAWKRCNDTIYHLRCRGASLRRLLEGVTSMSGSISPLMVSGSGSPQAHGSALDRSGGSFASRSRSDGEDDHEALSAHEMTSTSDGSRVMVRVGRHGSGGTGMVGEVDTDDLAFNLEHLSAIQQSVLVARRMRKLVRHVERVAKLTDARHRTKSNGKNSKGPAAPKGSAHAASAAAAVVSGSIDASSRRDGAEAEEMDGDESCDVERAASVMAASVAAAAAASPALQTAAGVGVTTTTTQMVYKRKRQNKKARRAPARKLQNAAEAAAVAAALVPVGGADEGAAEQYCDAGFSSTLSTGDRAVSCAPVTINGTCSNAAAADVASGAAGLPSVLAATHLPCIPGVTSCSPQCREDGNGEGHYVAYLLSEQLSNNTTMPMTMWGVYSLRSGDCLQVVHWHHSPDAHASPVINLSVEGGGAAGCMTPASVSSEPDTAAPGAATSGDVYWLIPSVMKESFFALLQAQDTTRSRLAPNAAMPSSLSQYRIPYVAAVPQLQKRRSGAPESHLPLTAVPAAAVAPVVLLLGNRIAPYPADGARGART</sequence>
<evidence type="ECO:0000256" key="13">
    <source>
        <dbReference type="ARBA" id="ARBA00048954"/>
    </source>
</evidence>
<dbReference type="InterPro" id="IPR003593">
    <property type="entry name" value="AAA+_ATPase"/>
</dbReference>
<keyword evidence="6 14" id="KW-0378">Hydrolase</keyword>
<feature type="domain" description="AAA+ ATPase" evidence="16">
    <location>
        <begin position="443"/>
        <end position="749"/>
    </location>
</feature>
<evidence type="ECO:0000259" key="16">
    <source>
        <dbReference type="SMART" id="SM00382"/>
    </source>
</evidence>
<comment type="subunit">
    <text evidence="3">Monomer.</text>
</comment>
<dbReference type="GO" id="GO:0005524">
    <property type="term" value="F:ATP binding"/>
    <property type="evidence" value="ECO:0007669"/>
    <property type="project" value="UniProtKB-KW"/>
</dbReference>
<dbReference type="PANTHER" id="PTHR47642">
    <property type="entry name" value="ATP-DEPENDENT DNA HELICASE"/>
    <property type="match status" value="1"/>
</dbReference>
<dbReference type="EMBL" id="RHLD01000048">
    <property type="protein sequence ID" value="TPP39818.1"/>
    <property type="molecule type" value="Genomic_DNA"/>
</dbReference>
<dbReference type="VEuPathDB" id="TriTrypDB:LdCL_110008200"/>
<evidence type="ECO:0000256" key="8">
    <source>
        <dbReference type="ARBA" id="ARBA00022840"/>
    </source>
</evidence>
<accession>A0A504WVJ5</accession>
<evidence type="ECO:0000256" key="4">
    <source>
        <dbReference type="ARBA" id="ARBA00022741"/>
    </source>
</evidence>
<feature type="region of interest" description="Disordered" evidence="15">
    <location>
        <begin position="1016"/>
        <end position="1064"/>
    </location>
</feature>
<name>A0A504WVJ5_LEIDO</name>
<proteinExistence type="inferred from homology"/>
<feature type="compositionally biased region" description="Acidic residues" evidence="15">
    <location>
        <begin position="1171"/>
        <end position="1181"/>
    </location>
</feature>
<evidence type="ECO:0000313" key="17">
    <source>
        <dbReference type="EMBL" id="TPP39818.1"/>
    </source>
</evidence>